<evidence type="ECO:0000313" key="5">
    <source>
        <dbReference type="Proteomes" id="UP000297872"/>
    </source>
</evidence>
<dbReference type="InterPro" id="IPR029044">
    <property type="entry name" value="Nucleotide-diphossugar_trans"/>
</dbReference>
<name>A0A4Y8VDK2_9BACT</name>
<dbReference type="PIRSF" id="PIRSF037382">
    <property type="entry name" value="CCT_LicC"/>
    <property type="match status" value="1"/>
</dbReference>
<dbReference type="PANTHER" id="PTHR43584">
    <property type="entry name" value="NUCLEOTIDYL TRANSFERASE"/>
    <property type="match status" value="1"/>
</dbReference>
<accession>A0A4Y8VDK2</accession>
<keyword evidence="5" id="KW-1185">Reference proteome</keyword>
<reference evidence="4 5" key="1">
    <citation type="submission" date="2019-02" db="EMBL/GenBank/DDBJ databases">
        <title>Draft Genome Sequence of the Prevotella sp. BCRC 81118, Isolated from Human Feces.</title>
        <authorList>
            <person name="Huang C.-H."/>
        </authorList>
    </citation>
    <scope>NUCLEOTIDE SEQUENCE [LARGE SCALE GENOMIC DNA]</scope>
    <source>
        <strain evidence="4 5">BCRC 81118</strain>
    </source>
</reference>
<protein>
    <submittedName>
        <fullName evidence="4">CTP--phosphocholine cytidylyltransferase</fullName>
    </submittedName>
</protein>
<dbReference type="InterPro" id="IPR050065">
    <property type="entry name" value="GlmU-like"/>
</dbReference>
<dbReference type="PANTHER" id="PTHR43584:SF5">
    <property type="entry name" value="PROTEIN LICC"/>
    <property type="match status" value="1"/>
</dbReference>
<feature type="domain" description="Nucleotidyl transferase" evidence="3">
    <location>
        <begin position="3"/>
        <end position="107"/>
    </location>
</feature>
<evidence type="ECO:0000256" key="1">
    <source>
        <dbReference type="ARBA" id="ARBA00022679"/>
    </source>
</evidence>
<dbReference type="AlphaFoldDB" id="A0A4Y8VDK2"/>
<dbReference type="Proteomes" id="UP000297872">
    <property type="component" value="Unassembled WGS sequence"/>
</dbReference>
<dbReference type="OrthoDB" id="9813880at2"/>
<dbReference type="GeneID" id="302995722"/>
<dbReference type="GO" id="GO:0016779">
    <property type="term" value="F:nucleotidyltransferase activity"/>
    <property type="evidence" value="ECO:0007669"/>
    <property type="project" value="UniProtKB-KW"/>
</dbReference>
<organism evidence="4 5">
    <name type="scientific">Segatella hominis</name>
    <dbReference type="NCBI Taxonomy" id="2518605"/>
    <lineage>
        <taxon>Bacteria</taxon>
        <taxon>Pseudomonadati</taxon>
        <taxon>Bacteroidota</taxon>
        <taxon>Bacteroidia</taxon>
        <taxon>Bacteroidales</taxon>
        <taxon>Prevotellaceae</taxon>
        <taxon>Segatella</taxon>
    </lineage>
</organism>
<gene>
    <name evidence="4" type="ORF">EXN75_10565</name>
</gene>
<dbReference type="InterPro" id="IPR005835">
    <property type="entry name" value="NTP_transferase_dom"/>
</dbReference>
<evidence type="ECO:0000313" key="4">
    <source>
        <dbReference type="EMBL" id="TFH79265.1"/>
    </source>
</evidence>
<evidence type="ECO:0000256" key="2">
    <source>
        <dbReference type="ARBA" id="ARBA00022695"/>
    </source>
</evidence>
<dbReference type="Gene3D" id="3.90.550.10">
    <property type="entry name" value="Spore Coat Polysaccharide Biosynthesis Protein SpsA, Chain A"/>
    <property type="match status" value="1"/>
</dbReference>
<evidence type="ECO:0000259" key="3">
    <source>
        <dbReference type="Pfam" id="PF00483"/>
    </source>
</evidence>
<comment type="caution">
    <text evidence="4">The sequence shown here is derived from an EMBL/GenBank/DDBJ whole genome shotgun (WGS) entry which is preliminary data.</text>
</comment>
<dbReference type="SUPFAM" id="SSF53448">
    <property type="entry name" value="Nucleotide-diphospho-sugar transferases"/>
    <property type="match status" value="1"/>
</dbReference>
<dbReference type="EMBL" id="SGVY01000027">
    <property type="protein sequence ID" value="TFH79265.1"/>
    <property type="molecule type" value="Genomic_DNA"/>
</dbReference>
<proteinExistence type="predicted"/>
<dbReference type="CDD" id="cd02523">
    <property type="entry name" value="PC_cytidylyltransferase"/>
    <property type="match status" value="1"/>
</dbReference>
<keyword evidence="1 4" id="KW-0808">Transferase</keyword>
<dbReference type="RefSeq" id="WP_134843788.1">
    <property type="nucleotide sequence ID" value="NZ_SGVY01000027.1"/>
</dbReference>
<dbReference type="Pfam" id="PF00483">
    <property type="entry name" value="NTP_transferase"/>
    <property type="match status" value="1"/>
</dbReference>
<sequence length="228" mass="26384">MNAIILAAGMGTRLRPLTNDRPKCLVAVNGVPMVERQVLFLKEKGIDDITLISGYKAEALDFLKDKYGVDIVFNDRYDTCNNINSLYIVKERFHGTYVLEGDVFMDKNVLLSDVSQSTYFARKKKYDNEWGLEVDESNRLVKINIGAGDGFLMSGISYWKKEDCQKIISHMEDVYATKDYTNLYWDNMVLDIYPTLDIHVREIEGIYEIDTPEELKEVENRLNYMTKK</sequence>
<dbReference type="InterPro" id="IPR017189">
    <property type="entry name" value="CTP-phospocholine_CTT"/>
</dbReference>
<keyword evidence="2 4" id="KW-0548">Nucleotidyltransferase</keyword>